<dbReference type="Proteomes" id="UP000814243">
    <property type="component" value="Unassembled WGS sequence"/>
</dbReference>
<organism evidence="7 8">
    <name type="scientific">Spodoptera exigua</name>
    <name type="common">Beet armyworm</name>
    <name type="synonym">Noctua fulgens</name>
    <dbReference type="NCBI Taxonomy" id="7107"/>
    <lineage>
        <taxon>Eukaryota</taxon>
        <taxon>Metazoa</taxon>
        <taxon>Ecdysozoa</taxon>
        <taxon>Arthropoda</taxon>
        <taxon>Hexapoda</taxon>
        <taxon>Insecta</taxon>
        <taxon>Pterygota</taxon>
        <taxon>Neoptera</taxon>
        <taxon>Endopterygota</taxon>
        <taxon>Lepidoptera</taxon>
        <taxon>Glossata</taxon>
        <taxon>Ditrysia</taxon>
        <taxon>Noctuoidea</taxon>
        <taxon>Noctuidae</taxon>
        <taxon>Amphipyrinae</taxon>
        <taxon>Spodoptera</taxon>
    </lineage>
</organism>
<accession>A0A922SCM2</accession>
<evidence type="ECO:0000259" key="6">
    <source>
        <dbReference type="Pfam" id="PF05351"/>
    </source>
</evidence>
<dbReference type="GO" id="GO:0008289">
    <property type="term" value="F:lipid binding"/>
    <property type="evidence" value="ECO:0007669"/>
    <property type="project" value="UniProtKB-KW"/>
</dbReference>
<dbReference type="Pfam" id="PF05351">
    <property type="entry name" value="GMP_PDE_delta"/>
    <property type="match status" value="1"/>
</dbReference>
<feature type="domain" description="GMP phosphodiesterase delta subunit" evidence="6">
    <location>
        <begin position="46"/>
        <end position="118"/>
    </location>
</feature>
<reference evidence="7" key="1">
    <citation type="journal article" date="2021" name="G3 (Bethesda)">
        <title>Genome and transcriptome analysis of the beet armyworm Spodoptera exigua reveals targets for pest control. .</title>
        <authorList>
            <person name="Simon S."/>
            <person name="Breeschoten T."/>
            <person name="Jansen H.J."/>
            <person name="Dirks R.P."/>
            <person name="Schranz M.E."/>
            <person name="Ros V.I.D."/>
        </authorList>
    </citation>
    <scope>NUCLEOTIDE SEQUENCE</scope>
    <source>
        <strain evidence="7">TB_SE_WUR_2020</strain>
    </source>
</reference>
<protein>
    <recommendedName>
        <fullName evidence="6">GMP phosphodiesterase delta subunit domain-containing protein</fullName>
    </recommendedName>
</protein>
<dbReference type="PANTHER" id="PTHR12951:SF1">
    <property type="entry name" value="PROTEIN UNC-119 HOMOLOG"/>
    <property type="match status" value="1"/>
</dbReference>
<evidence type="ECO:0000313" key="8">
    <source>
        <dbReference type="Proteomes" id="UP000814243"/>
    </source>
</evidence>
<dbReference type="SUPFAM" id="SSF81296">
    <property type="entry name" value="E set domains"/>
    <property type="match status" value="1"/>
</dbReference>
<dbReference type="GO" id="GO:0042953">
    <property type="term" value="P:lipoprotein transport"/>
    <property type="evidence" value="ECO:0007669"/>
    <property type="project" value="TreeGrafter"/>
</dbReference>
<dbReference type="GO" id="GO:0060271">
    <property type="term" value="P:cilium assembly"/>
    <property type="evidence" value="ECO:0007669"/>
    <property type="project" value="TreeGrafter"/>
</dbReference>
<dbReference type="InterPro" id="IPR008015">
    <property type="entry name" value="PDED_dom"/>
</dbReference>
<proteinExistence type="inferred from homology"/>
<name>A0A922SCM2_SPOEX</name>
<evidence type="ECO:0000256" key="1">
    <source>
        <dbReference type="ARBA" id="ARBA00008102"/>
    </source>
</evidence>
<dbReference type="AlphaFoldDB" id="A0A922SCM2"/>
<evidence type="ECO:0000313" key="7">
    <source>
        <dbReference type="EMBL" id="KAH9632690.1"/>
    </source>
</evidence>
<dbReference type="PANTHER" id="PTHR12951">
    <property type="entry name" value="RETINAL PROTEIN 4"/>
    <property type="match status" value="1"/>
</dbReference>
<evidence type="ECO:0000256" key="5">
    <source>
        <dbReference type="SAM" id="MobiDB-lite"/>
    </source>
</evidence>
<keyword evidence="2" id="KW-0813">Transport</keyword>
<keyword evidence="4" id="KW-0446">Lipid-binding</keyword>
<feature type="compositionally biased region" description="Acidic residues" evidence="5">
    <location>
        <begin position="83"/>
        <end position="93"/>
    </location>
</feature>
<dbReference type="InterPro" id="IPR051519">
    <property type="entry name" value="PDE6D_unc-119_myristoyl-bd"/>
</dbReference>
<evidence type="ECO:0000256" key="2">
    <source>
        <dbReference type="ARBA" id="ARBA00022448"/>
    </source>
</evidence>
<comment type="caution">
    <text evidence="7">The sequence shown here is derived from an EMBL/GenBank/DDBJ whole genome shotgun (WGS) entry which is preliminary data.</text>
</comment>
<dbReference type="InterPro" id="IPR014756">
    <property type="entry name" value="Ig_E-set"/>
</dbReference>
<comment type="similarity">
    <text evidence="1">Belongs to the PDE6D/unc-119 family.</text>
</comment>
<keyword evidence="3" id="KW-0653">Protein transport</keyword>
<dbReference type="GO" id="GO:0007399">
    <property type="term" value="P:nervous system development"/>
    <property type="evidence" value="ECO:0007669"/>
    <property type="project" value="TreeGrafter"/>
</dbReference>
<evidence type="ECO:0000256" key="3">
    <source>
        <dbReference type="ARBA" id="ARBA00022927"/>
    </source>
</evidence>
<sequence>MSLVGKKCESISMLETNKDDVIVSEITPEDVLRLDRITDTYMCSPEANVYDIDFTRFKIRDLESGTVLFEIAKPPTDFGVDSEGTEDAPEEPLDPNAGRFVRYQFTPQFLKLKTVGAT</sequence>
<dbReference type="InterPro" id="IPR037036">
    <property type="entry name" value="PDED_dom_sf"/>
</dbReference>
<feature type="region of interest" description="Disordered" evidence="5">
    <location>
        <begin position="77"/>
        <end position="97"/>
    </location>
</feature>
<gene>
    <name evidence="7" type="ORF">HF086_016889</name>
</gene>
<dbReference type="Gene3D" id="2.70.50.40">
    <property type="entry name" value="GMP phosphodiesterase, delta subunit"/>
    <property type="match status" value="1"/>
</dbReference>
<evidence type="ECO:0000256" key="4">
    <source>
        <dbReference type="ARBA" id="ARBA00023121"/>
    </source>
</evidence>
<dbReference type="GO" id="GO:0005929">
    <property type="term" value="C:cilium"/>
    <property type="evidence" value="ECO:0007669"/>
    <property type="project" value="TreeGrafter"/>
</dbReference>
<dbReference type="EMBL" id="JACEFF010000698">
    <property type="protein sequence ID" value="KAH9632690.1"/>
    <property type="molecule type" value="Genomic_DNA"/>
</dbReference>